<feature type="transmembrane region" description="Helical" evidence="1">
    <location>
        <begin position="116"/>
        <end position="139"/>
    </location>
</feature>
<keyword evidence="3" id="KW-1185">Reference proteome</keyword>
<organism evidence="2 3">
    <name type="scientific">Anaeromicropila herbilytica</name>
    <dbReference type="NCBI Taxonomy" id="2785025"/>
    <lineage>
        <taxon>Bacteria</taxon>
        <taxon>Bacillati</taxon>
        <taxon>Bacillota</taxon>
        <taxon>Clostridia</taxon>
        <taxon>Lachnospirales</taxon>
        <taxon>Lachnospiraceae</taxon>
        <taxon>Anaeromicropila</taxon>
    </lineage>
</organism>
<evidence type="ECO:0000256" key="1">
    <source>
        <dbReference type="SAM" id="Phobius"/>
    </source>
</evidence>
<proteinExistence type="predicted"/>
<feature type="transmembrane region" description="Helical" evidence="1">
    <location>
        <begin position="167"/>
        <end position="187"/>
    </location>
</feature>
<feature type="transmembrane region" description="Helical" evidence="1">
    <location>
        <begin position="12"/>
        <end position="32"/>
    </location>
</feature>
<accession>A0A7R7EM96</accession>
<evidence type="ECO:0008006" key="4">
    <source>
        <dbReference type="Google" id="ProtNLM"/>
    </source>
</evidence>
<dbReference type="Proteomes" id="UP000595897">
    <property type="component" value="Chromosome"/>
</dbReference>
<dbReference type="Pfam" id="PF01944">
    <property type="entry name" value="SpoIIM"/>
    <property type="match status" value="1"/>
</dbReference>
<keyword evidence="1" id="KW-0812">Transmembrane</keyword>
<keyword evidence="1" id="KW-0472">Membrane</keyword>
<dbReference type="InterPro" id="IPR002798">
    <property type="entry name" value="SpoIIM-like"/>
</dbReference>
<evidence type="ECO:0000313" key="2">
    <source>
        <dbReference type="EMBL" id="BCN31407.1"/>
    </source>
</evidence>
<sequence length="199" mass="22955">MKGKIFRLDVKSIAIFLLIFGVIIGTLFANIFKGVYLNNTALSDNIDISKIGTLNINYINLLKYVLINNYKKYFLIWLFNVTILGIPFMTLFIFYHGFCAGFIIAITTMQYGMKGILLFLTYLFPQYIIYIPVYIITLWKGYEICRGMNHSTNKGMKSKLQYAIKQLPIVLILGVILFLGCILETYLNTYFIQKVSNLL</sequence>
<name>A0A7R7EM96_9FIRM</name>
<evidence type="ECO:0000313" key="3">
    <source>
        <dbReference type="Proteomes" id="UP000595897"/>
    </source>
</evidence>
<reference evidence="2 3" key="1">
    <citation type="submission" date="2020-11" db="EMBL/GenBank/DDBJ databases">
        <title>Draft genome sequencing of a Lachnospiraceae strain isolated from anoxic soil subjected to BSD treatment.</title>
        <authorList>
            <person name="Uek A."/>
            <person name="Tonouchi A."/>
        </authorList>
    </citation>
    <scope>NUCLEOTIDE SEQUENCE [LARGE SCALE GENOMIC DNA]</scope>
    <source>
        <strain evidence="2 3">TB5</strain>
    </source>
</reference>
<feature type="transmembrane region" description="Helical" evidence="1">
    <location>
        <begin position="74"/>
        <end position="104"/>
    </location>
</feature>
<keyword evidence="1" id="KW-1133">Transmembrane helix</keyword>
<protein>
    <recommendedName>
        <fullName evidence="4">Stage II sporulation protein M</fullName>
    </recommendedName>
</protein>
<dbReference type="KEGG" id="ahb:bsdtb5_27020"/>
<dbReference type="EMBL" id="AP024169">
    <property type="protein sequence ID" value="BCN31407.1"/>
    <property type="molecule type" value="Genomic_DNA"/>
</dbReference>
<dbReference type="AlphaFoldDB" id="A0A7R7EM96"/>
<gene>
    <name evidence="2" type="ORF">bsdtb5_27020</name>
</gene>